<sequence>MEAHKERKERDEAAKMVRDEQGSSNKKEDVHAVESTTKTTGFDPITKVVINETIVSDSDANKGTNQHGAQNPDDVLAFSRAVHQIDSSLE</sequence>
<feature type="region of interest" description="Disordered" evidence="1">
    <location>
        <begin position="1"/>
        <end position="41"/>
    </location>
</feature>
<reference evidence="2 3" key="1">
    <citation type="submission" date="2013-09" db="EMBL/GenBank/DDBJ databases">
        <title>Corchorus capsularis genome sequencing.</title>
        <authorList>
            <person name="Alam M."/>
            <person name="Haque M.S."/>
            <person name="Islam M.S."/>
            <person name="Emdad E.M."/>
            <person name="Islam M.M."/>
            <person name="Ahmed B."/>
            <person name="Halim A."/>
            <person name="Hossen Q.M.M."/>
            <person name="Hossain M.Z."/>
            <person name="Ahmed R."/>
            <person name="Khan M.M."/>
            <person name="Islam R."/>
            <person name="Rashid M.M."/>
            <person name="Khan S.A."/>
            <person name="Rahman M.S."/>
            <person name="Alam M."/>
        </authorList>
    </citation>
    <scope>NUCLEOTIDE SEQUENCE [LARGE SCALE GENOMIC DNA]</scope>
    <source>
        <strain evidence="3">cv. CVL-1</strain>
        <tissue evidence="2">Whole seedling</tissue>
    </source>
</reference>
<dbReference type="AlphaFoldDB" id="A0A1R3GL79"/>
<dbReference type="EMBL" id="AWWV01014082">
    <property type="protein sequence ID" value="OMO58854.1"/>
    <property type="molecule type" value="Genomic_DNA"/>
</dbReference>
<dbReference type="OMA" id="ECIISHE"/>
<comment type="caution">
    <text evidence="2">The sequence shown here is derived from an EMBL/GenBank/DDBJ whole genome shotgun (WGS) entry which is preliminary data.</text>
</comment>
<organism evidence="2 3">
    <name type="scientific">Corchorus capsularis</name>
    <name type="common">Jute</name>
    <dbReference type="NCBI Taxonomy" id="210143"/>
    <lineage>
        <taxon>Eukaryota</taxon>
        <taxon>Viridiplantae</taxon>
        <taxon>Streptophyta</taxon>
        <taxon>Embryophyta</taxon>
        <taxon>Tracheophyta</taxon>
        <taxon>Spermatophyta</taxon>
        <taxon>Magnoliopsida</taxon>
        <taxon>eudicotyledons</taxon>
        <taxon>Gunneridae</taxon>
        <taxon>Pentapetalae</taxon>
        <taxon>rosids</taxon>
        <taxon>malvids</taxon>
        <taxon>Malvales</taxon>
        <taxon>Malvaceae</taxon>
        <taxon>Grewioideae</taxon>
        <taxon>Apeibeae</taxon>
        <taxon>Corchorus</taxon>
    </lineage>
</organism>
<evidence type="ECO:0000313" key="2">
    <source>
        <dbReference type="EMBL" id="OMO58854.1"/>
    </source>
</evidence>
<evidence type="ECO:0000313" key="3">
    <source>
        <dbReference type="Proteomes" id="UP000188268"/>
    </source>
</evidence>
<dbReference type="Gramene" id="OMO58854">
    <property type="protein sequence ID" value="OMO58854"/>
    <property type="gene ID" value="CCACVL1_25314"/>
</dbReference>
<dbReference type="OrthoDB" id="687180at2759"/>
<name>A0A1R3GL79_COCAP</name>
<gene>
    <name evidence="2" type="ORF">CCACVL1_25314</name>
</gene>
<feature type="compositionally biased region" description="Basic and acidic residues" evidence="1">
    <location>
        <begin position="1"/>
        <end position="32"/>
    </location>
</feature>
<evidence type="ECO:0000256" key="1">
    <source>
        <dbReference type="SAM" id="MobiDB-lite"/>
    </source>
</evidence>
<dbReference type="Proteomes" id="UP000188268">
    <property type="component" value="Unassembled WGS sequence"/>
</dbReference>
<protein>
    <submittedName>
        <fullName evidence="2">Uncharacterized protein</fullName>
    </submittedName>
</protein>
<accession>A0A1R3GL79</accession>
<keyword evidence="3" id="KW-1185">Reference proteome</keyword>
<proteinExistence type="predicted"/>